<accession>A0ACC2T0S6</accession>
<gene>
    <name evidence="1" type="ORF">DSO57_1031316</name>
</gene>
<organism evidence="1 2">
    <name type="scientific">Entomophthora muscae</name>
    <dbReference type="NCBI Taxonomy" id="34485"/>
    <lineage>
        <taxon>Eukaryota</taxon>
        <taxon>Fungi</taxon>
        <taxon>Fungi incertae sedis</taxon>
        <taxon>Zoopagomycota</taxon>
        <taxon>Entomophthoromycotina</taxon>
        <taxon>Entomophthoromycetes</taxon>
        <taxon>Entomophthorales</taxon>
        <taxon>Entomophthoraceae</taxon>
        <taxon>Entomophthora</taxon>
    </lineage>
</organism>
<reference evidence="1" key="1">
    <citation type="submission" date="2022-04" db="EMBL/GenBank/DDBJ databases">
        <title>Genome of the entomopathogenic fungus Entomophthora muscae.</title>
        <authorList>
            <person name="Elya C."/>
            <person name="Lovett B.R."/>
            <person name="Lee E."/>
            <person name="Macias A.M."/>
            <person name="Hajek A.E."/>
            <person name="De Bivort B.L."/>
            <person name="Kasson M.T."/>
            <person name="De Fine Licht H.H."/>
            <person name="Stajich J.E."/>
        </authorList>
    </citation>
    <scope>NUCLEOTIDE SEQUENCE</scope>
    <source>
        <strain evidence="1">Berkeley</strain>
    </source>
</reference>
<comment type="caution">
    <text evidence="1">The sequence shown here is derived from an EMBL/GenBank/DDBJ whole genome shotgun (WGS) entry which is preliminary data.</text>
</comment>
<name>A0ACC2T0S6_9FUNG</name>
<evidence type="ECO:0000313" key="1">
    <source>
        <dbReference type="EMBL" id="KAJ9068173.1"/>
    </source>
</evidence>
<evidence type="ECO:0000313" key="2">
    <source>
        <dbReference type="Proteomes" id="UP001165960"/>
    </source>
</evidence>
<keyword evidence="2" id="KW-1185">Reference proteome</keyword>
<protein>
    <submittedName>
        <fullName evidence="1">Uncharacterized protein</fullName>
    </submittedName>
</protein>
<sequence length="205" mass="23537">MACWQDDNKVLSHKIASLEAKLLEALSHEVFKSSPQGCYFHFWHALCRCLQKCSELHELVNSEGTKEAKEVSNCFAALALVQKEEINAFYDALLRHPYIQANQTAFAPFIEYFETQWVGIFQGARLIRKGGDSIIWNCYKQVKDRLIKDTSSLEGWHSHFATGVRVHKPKFNKIMVHLKPQQAISAWLFKTGMKSKGNPPSRLRQ</sequence>
<proteinExistence type="predicted"/>
<dbReference type="EMBL" id="QTSX02003774">
    <property type="protein sequence ID" value="KAJ9068173.1"/>
    <property type="molecule type" value="Genomic_DNA"/>
</dbReference>
<dbReference type="Proteomes" id="UP001165960">
    <property type="component" value="Unassembled WGS sequence"/>
</dbReference>